<dbReference type="EMBL" id="CP001720">
    <property type="protein sequence ID" value="ACV63442.1"/>
    <property type="molecule type" value="Genomic_DNA"/>
</dbReference>
<reference evidence="1 2" key="1">
    <citation type="journal article" date="2009" name="Stand. Genomic Sci.">
        <title>Complete genome sequence of Desulfotomaculum acetoxidans type strain (5575).</title>
        <authorList>
            <person name="Spring S."/>
            <person name="Lapidus A."/>
            <person name="Schroder M."/>
            <person name="Gleim D."/>
            <person name="Sims D."/>
            <person name="Meincke L."/>
            <person name="Glavina Del Rio T."/>
            <person name="Tice H."/>
            <person name="Copeland A."/>
            <person name="Cheng J.F."/>
            <person name="Lucas S."/>
            <person name="Chen F."/>
            <person name="Nolan M."/>
            <person name="Bruce D."/>
            <person name="Goodwin L."/>
            <person name="Pitluck S."/>
            <person name="Ivanova N."/>
            <person name="Mavromatis K."/>
            <person name="Mikhailova N."/>
            <person name="Pati A."/>
            <person name="Chen A."/>
            <person name="Palaniappan K."/>
            <person name="Land M."/>
            <person name="Hauser L."/>
            <person name="Chang Y.J."/>
            <person name="Jeffries C.D."/>
            <person name="Chain P."/>
            <person name="Saunders E."/>
            <person name="Brettin T."/>
            <person name="Detter J.C."/>
            <person name="Goker M."/>
            <person name="Bristow J."/>
            <person name="Eisen J.A."/>
            <person name="Markowitz V."/>
            <person name="Hugenholtz P."/>
            <person name="Kyrpides N.C."/>
            <person name="Klenk H.P."/>
            <person name="Han C."/>
        </authorList>
    </citation>
    <scope>NUCLEOTIDE SEQUENCE [LARGE SCALE GENOMIC DNA]</scope>
    <source>
        <strain evidence="2">ATCC 49208 / DSM 771 / VKM B-1644</strain>
    </source>
</reference>
<gene>
    <name evidence="1" type="ordered locus">Dtox_2660</name>
</gene>
<organism evidence="1 2">
    <name type="scientific">Desulfofarcimen acetoxidans (strain ATCC 49208 / DSM 771 / KCTC 5769 / VKM B-1644 / 5575)</name>
    <name type="common">Desulfotomaculum acetoxidans</name>
    <dbReference type="NCBI Taxonomy" id="485916"/>
    <lineage>
        <taxon>Bacteria</taxon>
        <taxon>Bacillati</taxon>
        <taxon>Bacillota</taxon>
        <taxon>Clostridia</taxon>
        <taxon>Eubacteriales</taxon>
        <taxon>Peptococcaceae</taxon>
        <taxon>Desulfofarcimen</taxon>
    </lineage>
</organism>
<evidence type="ECO:0000313" key="2">
    <source>
        <dbReference type="Proteomes" id="UP000002217"/>
    </source>
</evidence>
<accession>C8W146</accession>
<name>C8W146_DESAS</name>
<dbReference type="HOGENOM" id="CLU_3024668_0_0_9"/>
<evidence type="ECO:0000313" key="1">
    <source>
        <dbReference type="EMBL" id="ACV63442.1"/>
    </source>
</evidence>
<dbReference type="Proteomes" id="UP000002217">
    <property type="component" value="Chromosome"/>
</dbReference>
<dbReference type="AlphaFoldDB" id="C8W146"/>
<proteinExistence type="predicted"/>
<dbReference type="KEGG" id="dae:Dtox_2660"/>
<protein>
    <submittedName>
        <fullName evidence="1">Uncharacterized protein</fullName>
    </submittedName>
</protein>
<sequence length="55" mass="6058">MAVTDTQYMILSKLSYTDIDGFNGKTLRRLCIYITALGTGPLLQAVRDNNVSFTG</sequence>
<dbReference type="STRING" id="485916.Dtox_2660"/>
<keyword evidence="2" id="KW-1185">Reference proteome</keyword>